<dbReference type="SMART" id="SM00257">
    <property type="entry name" value="LysM"/>
    <property type="match status" value="1"/>
</dbReference>
<dbReference type="PANTHER" id="PTHR46743:SF2">
    <property type="entry name" value="TEICHOIC ACIDS EXPORT ATP-BINDING PROTEIN TAGH"/>
    <property type="match status" value="1"/>
</dbReference>
<dbReference type="SMART" id="SM00382">
    <property type="entry name" value="AAA"/>
    <property type="match status" value="1"/>
</dbReference>
<dbReference type="GO" id="GO:0005524">
    <property type="term" value="F:ATP binding"/>
    <property type="evidence" value="ECO:0007669"/>
    <property type="project" value="UniProtKB-KW"/>
</dbReference>
<organism evidence="11 12">
    <name type="scientific">Weissella jogaejeotgali</name>
    <dbReference type="NCBI Taxonomy" id="1631871"/>
    <lineage>
        <taxon>Bacteria</taxon>
        <taxon>Bacillati</taxon>
        <taxon>Bacillota</taxon>
        <taxon>Bacilli</taxon>
        <taxon>Lactobacillales</taxon>
        <taxon>Lactobacillaceae</taxon>
        <taxon>Weissella</taxon>
    </lineage>
</organism>
<evidence type="ECO:0000259" key="10">
    <source>
        <dbReference type="PROSITE" id="PS51782"/>
    </source>
</evidence>
<dbReference type="SUPFAM" id="SSF54106">
    <property type="entry name" value="LysM domain"/>
    <property type="match status" value="1"/>
</dbReference>
<dbReference type="PROSITE" id="PS51782">
    <property type="entry name" value="LYSM"/>
    <property type="match status" value="1"/>
</dbReference>
<evidence type="ECO:0000313" key="12">
    <source>
        <dbReference type="Proteomes" id="UP000185473"/>
    </source>
</evidence>
<keyword evidence="2" id="KW-0813">Transport</keyword>
<dbReference type="RefSeq" id="WP_075269418.1">
    <property type="nucleotide sequence ID" value="NZ_CP014332.1"/>
</dbReference>
<evidence type="ECO:0000256" key="4">
    <source>
        <dbReference type="ARBA" id="ARBA00022741"/>
    </source>
</evidence>
<keyword evidence="5 11" id="KW-0067">ATP-binding</keyword>
<protein>
    <submittedName>
        <fullName evidence="11">Teichoic acid export ATP-binding protein TagH</fullName>
    </submittedName>
</protein>
<keyword evidence="4" id="KW-0547">Nucleotide-binding</keyword>
<dbReference type="OrthoDB" id="9778870at2"/>
<dbReference type="Pfam" id="PF01476">
    <property type="entry name" value="LysM"/>
    <property type="match status" value="1"/>
</dbReference>
<proteinExistence type="inferred from homology"/>
<dbReference type="CDD" id="cd03220">
    <property type="entry name" value="ABC_KpsT_Wzt"/>
    <property type="match status" value="1"/>
</dbReference>
<feature type="domain" description="LysM" evidence="10">
    <location>
        <begin position="380"/>
        <end position="423"/>
    </location>
</feature>
<evidence type="ECO:0000256" key="6">
    <source>
        <dbReference type="ARBA" id="ARBA00022967"/>
    </source>
</evidence>
<evidence type="ECO:0000256" key="3">
    <source>
        <dbReference type="ARBA" id="ARBA00022475"/>
    </source>
</evidence>
<reference evidence="11 12" key="1">
    <citation type="submission" date="2016-02" db="EMBL/GenBank/DDBJ databases">
        <title>Complete Genome Sequence of Weissella jogaejeotgali FOL01.</title>
        <authorList>
            <person name="Lee J.-H."/>
            <person name="Ku H.-J."/>
        </authorList>
    </citation>
    <scope>NUCLEOTIDE SEQUENCE [LARGE SCALE GENOMIC DNA]</scope>
    <source>
        <strain evidence="11 12">FOL01</strain>
    </source>
</reference>
<dbReference type="InterPro" id="IPR018392">
    <property type="entry name" value="LysM"/>
</dbReference>
<dbReference type="InterPro" id="IPR003439">
    <property type="entry name" value="ABC_transporter-like_ATP-bd"/>
</dbReference>
<dbReference type="InterPro" id="IPR015860">
    <property type="entry name" value="ABC_transpr_TagH-like"/>
</dbReference>
<dbReference type="InterPro" id="IPR050683">
    <property type="entry name" value="Bact_Polysacc_Export_ATP-bd"/>
</dbReference>
<evidence type="ECO:0000256" key="5">
    <source>
        <dbReference type="ARBA" id="ARBA00022840"/>
    </source>
</evidence>
<feature type="transmembrane region" description="Helical" evidence="8">
    <location>
        <begin position="308"/>
        <end position="325"/>
    </location>
</feature>
<dbReference type="PANTHER" id="PTHR46743">
    <property type="entry name" value="TEICHOIC ACIDS EXPORT ATP-BINDING PROTEIN TAGH"/>
    <property type="match status" value="1"/>
</dbReference>
<keyword evidence="6" id="KW-1278">Translocase</keyword>
<dbReference type="PROSITE" id="PS50893">
    <property type="entry name" value="ABC_TRANSPORTER_2"/>
    <property type="match status" value="1"/>
</dbReference>
<keyword evidence="12" id="KW-1185">Reference proteome</keyword>
<dbReference type="Proteomes" id="UP000185473">
    <property type="component" value="Chromosome"/>
</dbReference>
<evidence type="ECO:0000256" key="7">
    <source>
        <dbReference type="ARBA" id="ARBA00023136"/>
    </source>
</evidence>
<keyword evidence="3" id="KW-1003">Cell membrane</keyword>
<dbReference type="Gene3D" id="3.40.50.300">
    <property type="entry name" value="P-loop containing nucleotide triphosphate hydrolases"/>
    <property type="match status" value="1"/>
</dbReference>
<dbReference type="AlphaFoldDB" id="A0A1L6RAK6"/>
<dbReference type="InterPro" id="IPR036779">
    <property type="entry name" value="LysM_dom_sf"/>
</dbReference>
<dbReference type="Pfam" id="PF00005">
    <property type="entry name" value="ABC_tran"/>
    <property type="match status" value="1"/>
</dbReference>
<evidence type="ECO:0000256" key="8">
    <source>
        <dbReference type="SAM" id="Phobius"/>
    </source>
</evidence>
<evidence type="ECO:0000259" key="9">
    <source>
        <dbReference type="PROSITE" id="PS50893"/>
    </source>
</evidence>
<dbReference type="GO" id="GO:0140359">
    <property type="term" value="F:ABC-type transporter activity"/>
    <property type="evidence" value="ECO:0007669"/>
    <property type="project" value="InterPro"/>
</dbReference>
<dbReference type="InterPro" id="IPR003593">
    <property type="entry name" value="AAA+_ATPase"/>
</dbReference>
<comment type="similarity">
    <text evidence="1">Belongs to the ABC transporter superfamily.</text>
</comment>
<name>A0A1L6RAK6_9LACO</name>
<dbReference type="Gene3D" id="3.10.350.10">
    <property type="entry name" value="LysM domain"/>
    <property type="match status" value="1"/>
</dbReference>
<dbReference type="InterPro" id="IPR027417">
    <property type="entry name" value="P-loop_NTPase"/>
</dbReference>
<dbReference type="InterPro" id="IPR017871">
    <property type="entry name" value="ABC_transporter-like_CS"/>
</dbReference>
<sequence length="427" mass="47918">MVENKVTVAANHVTKRFDLAERQSDKVKAVFKFWGKGIPNFWAVKGVSFEAHAGETIGVIGTNGSGKSTLLEMVAGLTQPTSGQMTINGSTSIIAIGAGMRPKLTGRANIRLKALMQGMTEKEIEAKMDDIIEFSELGDFIDQPVKSYSSGMKSKLGFAISVYSDADIVIIDEALSVGDPTFTQKSMERTKRFKEEGKTIFFVSHSAAQMRQMADRVIWMHYGDIRMDGPIDEVMPEYERFLKRFNRFSENERLAYQKRYKEAQKTFTLGHLKQLERNRQMLLDPSTALKRQKEDEHSFTEGSEKMGWFTRVFLIIITILTVGLMNKQLLNMSWANVAAHPTHLITNFAPSKLAQLNQRHGRTGESSKPVDTPVYSATQNTYTVKDGETLEGISEKTNISVEAIMQANQMTDQVVNPGQEIILPVER</sequence>
<dbReference type="FunFam" id="3.40.50.300:FF:003010">
    <property type="entry name" value="Teichoic acids export ATP-binding protein TagH"/>
    <property type="match status" value="1"/>
</dbReference>
<keyword evidence="8" id="KW-0812">Transmembrane</keyword>
<dbReference type="SUPFAM" id="SSF52540">
    <property type="entry name" value="P-loop containing nucleoside triphosphate hydrolases"/>
    <property type="match status" value="1"/>
</dbReference>
<dbReference type="CDD" id="cd00118">
    <property type="entry name" value="LysM"/>
    <property type="match status" value="1"/>
</dbReference>
<dbReference type="PROSITE" id="PS00211">
    <property type="entry name" value="ABC_TRANSPORTER_1"/>
    <property type="match status" value="1"/>
</dbReference>
<dbReference type="KEGG" id="wjo:FOL01_0715"/>
<dbReference type="GO" id="GO:0016020">
    <property type="term" value="C:membrane"/>
    <property type="evidence" value="ECO:0007669"/>
    <property type="project" value="InterPro"/>
</dbReference>
<dbReference type="EMBL" id="CP014332">
    <property type="protein sequence ID" value="APS41574.1"/>
    <property type="molecule type" value="Genomic_DNA"/>
</dbReference>
<evidence type="ECO:0000313" key="11">
    <source>
        <dbReference type="EMBL" id="APS41574.1"/>
    </source>
</evidence>
<keyword evidence="7 8" id="KW-0472">Membrane</keyword>
<evidence type="ECO:0000256" key="1">
    <source>
        <dbReference type="ARBA" id="ARBA00005417"/>
    </source>
</evidence>
<dbReference type="GO" id="GO:0016887">
    <property type="term" value="F:ATP hydrolysis activity"/>
    <property type="evidence" value="ECO:0007669"/>
    <property type="project" value="InterPro"/>
</dbReference>
<keyword evidence="8" id="KW-1133">Transmembrane helix</keyword>
<accession>A0A1L6RAK6</accession>
<dbReference type="STRING" id="1631871.FOL01_0715"/>
<feature type="domain" description="ABC transporter" evidence="9">
    <location>
        <begin position="25"/>
        <end position="247"/>
    </location>
</feature>
<gene>
    <name evidence="11" type="ORF">FOL01_0715</name>
</gene>
<evidence type="ECO:0000256" key="2">
    <source>
        <dbReference type="ARBA" id="ARBA00022448"/>
    </source>
</evidence>